<dbReference type="InterPro" id="IPR050611">
    <property type="entry name" value="ABCF"/>
</dbReference>
<keyword evidence="1" id="KW-0677">Repeat</keyword>
<name>A0A0C1ZB07_9BACT</name>
<evidence type="ECO:0000256" key="3">
    <source>
        <dbReference type="ARBA" id="ARBA00022840"/>
    </source>
</evidence>
<dbReference type="GO" id="GO:0005524">
    <property type="term" value="F:ATP binding"/>
    <property type="evidence" value="ECO:0007669"/>
    <property type="project" value="UniProtKB-KW"/>
</dbReference>
<dbReference type="EMBL" id="JMCC02000065">
    <property type="protein sequence ID" value="KIG14844.1"/>
    <property type="molecule type" value="Genomic_DNA"/>
</dbReference>
<evidence type="ECO:0000259" key="4">
    <source>
        <dbReference type="PROSITE" id="PS50893"/>
    </source>
</evidence>
<proteinExistence type="predicted"/>
<dbReference type="SUPFAM" id="SSF52540">
    <property type="entry name" value="P-loop containing nucleoside triphosphate hydrolases"/>
    <property type="match status" value="2"/>
</dbReference>
<dbReference type="InterPro" id="IPR027417">
    <property type="entry name" value="P-loop_NTPase"/>
</dbReference>
<dbReference type="PROSITE" id="PS00211">
    <property type="entry name" value="ABC_TRANSPORTER_1"/>
    <property type="match status" value="1"/>
</dbReference>
<dbReference type="Pfam" id="PF00005">
    <property type="entry name" value="ABC_tran"/>
    <property type="match status" value="2"/>
</dbReference>
<dbReference type="PROSITE" id="PS50893">
    <property type="entry name" value="ABC_TRANSPORTER_2"/>
    <property type="match status" value="1"/>
</dbReference>
<keyword evidence="2" id="KW-0547">Nucleotide-binding</keyword>
<dbReference type="PANTHER" id="PTHR19211:SF6">
    <property type="entry name" value="BLL7188 PROTEIN"/>
    <property type="match status" value="1"/>
</dbReference>
<dbReference type="SMART" id="SM00382">
    <property type="entry name" value="AAA"/>
    <property type="match status" value="2"/>
</dbReference>
<dbReference type="AlphaFoldDB" id="A0A0C1ZB07"/>
<dbReference type="PANTHER" id="PTHR19211">
    <property type="entry name" value="ATP-BINDING TRANSPORT PROTEIN-RELATED"/>
    <property type="match status" value="1"/>
</dbReference>
<dbReference type="GO" id="GO:0016887">
    <property type="term" value="F:ATP hydrolysis activity"/>
    <property type="evidence" value="ECO:0007669"/>
    <property type="project" value="InterPro"/>
</dbReference>
<evidence type="ECO:0000313" key="6">
    <source>
        <dbReference type="Proteomes" id="UP000031599"/>
    </source>
</evidence>
<dbReference type="Proteomes" id="UP000031599">
    <property type="component" value="Unassembled WGS sequence"/>
</dbReference>
<dbReference type="InterPro" id="IPR003593">
    <property type="entry name" value="AAA+_ATPase"/>
</dbReference>
<keyword evidence="3 5" id="KW-0067">ATP-binding</keyword>
<gene>
    <name evidence="5" type="ORF">DB30_06297</name>
</gene>
<feature type="domain" description="ABC transporter" evidence="4">
    <location>
        <begin position="3"/>
        <end position="214"/>
    </location>
</feature>
<evidence type="ECO:0000256" key="1">
    <source>
        <dbReference type="ARBA" id="ARBA00022737"/>
    </source>
</evidence>
<protein>
    <submittedName>
        <fullName evidence="5">ABC transporter ATP-binding protein</fullName>
    </submittedName>
</protein>
<dbReference type="Gene3D" id="3.40.50.300">
    <property type="entry name" value="P-loop containing nucleotide triphosphate hydrolases"/>
    <property type="match status" value="2"/>
</dbReference>
<comment type="caution">
    <text evidence="5">The sequence shown here is derived from an EMBL/GenBank/DDBJ whole genome shotgun (WGS) entry which is preliminary data.</text>
</comment>
<dbReference type="InterPro" id="IPR017871">
    <property type="entry name" value="ABC_transporter-like_CS"/>
</dbReference>
<sequence length="525" mass="57135">MVVRRADLDSPTRRPLYRGLNLSVSAGDRVALIGRNGVGKSTLLELLAGGLQPDRGAVSLHTRPTLVQQDPSSAEALGIARRLLARARDEPTLEGALAREFAEAGLRPPRQLLGQQQLSRGEVRKLHLIAAKLGPGELLLLDEPSEDLDAAGVAWLQRWLASWRGALIVASHSRPLLRGFEHFFIVSESGCRHLSGSFAQLEQQLAQEQDDHQRRYAEHLRTLADAERHHHAVNQRRRRKKNVGRLHELRRCTSRCRLNEKRSYAQESQAKAAKIRHERISAARGWAKSTRRALTVQLPLLGFEVGQGVPALTETDGGALISLTDVGVELGGRRLFNGMNIAVGRERVALLGPNGSGKTTLLQVMLGARAPTIGAARCRLEAIGSIAQGASDWISDDSLLDRLFARTRATSLDEAAQLLIAHRFPLALAERPLASLSPGERVRAALICLFRQQPTLALLVLDEPTFSLDLVGLSALQAALRAWPGGLVVASHDLEFLDAIGTQHAISFDGHGGHTRAAFVGRAQS</sequence>
<evidence type="ECO:0000256" key="2">
    <source>
        <dbReference type="ARBA" id="ARBA00022741"/>
    </source>
</evidence>
<reference evidence="5 6" key="1">
    <citation type="submission" date="2014-12" db="EMBL/GenBank/DDBJ databases">
        <title>Genome assembly of Enhygromyxa salina DSM 15201.</title>
        <authorList>
            <person name="Sharma G."/>
            <person name="Subramanian S."/>
        </authorList>
    </citation>
    <scope>NUCLEOTIDE SEQUENCE [LARGE SCALE GENOMIC DNA]</scope>
    <source>
        <strain evidence="5 6">DSM 15201</strain>
    </source>
</reference>
<accession>A0A0C1ZB07</accession>
<dbReference type="InterPro" id="IPR003439">
    <property type="entry name" value="ABC_transporter-like_ATP-bd"/>
</dbReference>
<organism evidence="5 6">
    <name type="scientific">Enhygromyxa salina</name>
    <dbReference type="NCBI Taxonomy" id="215803"/>
    <lineage>
        <taxon>Bacteria</taxon>
        <taxon>Pseudomonadati</taxon>
        <taxon>Myxococcota</taxon>
        <taxon>Polyangia</taxon>
        <taxon>Nannocystales</taxon>
        <taxon>Nannocystaceae</taxon>
        <taxon>Enhygromyxa</taxon>
    </lineage>
</organism>
<evidence type="ECO:0000313" key="5">
    <source>
        <dbReference type="EMBL" id="KIG14844.1"/>
    </source>
</evidence>